<dbReference type="AlphaFoldDB" id="A0A392SGB2"/>
<keyword evidence="3" id="KW-1185">Reference proteome</keyword>
<feature type="non-terminal residue" evidence="2">
    <location>
        <position position="1"/>
    </location>
</feature>
<feature type="region of interest" description="Disordered" evidence="1">
    <location>
        <begin position="1"/>
        <end position="26"/>
    </location>
</feature>
<sequence>EVASMSSQGFNIPESLEKNPLVDVKK</sequence>
<reference evidence="2 3" key="1">
    <citation type="journal article" date="2018" name="Front. Plant Sci.">
        <title>Red Clover (Trifolium pratense) and Zigzag Clover (T. medium) - A Picture of Genomic Similarities and Differences.</title>
        <authorList>
            <person name="Dluhosova J."/>
            <person name="Istvanek J."/>
            <person name="Nedelnik J."/>
            <person name="Repkova J."/>
        </authorList>
    </citation>
    <scope>NUCLEOTIDE SEQUENCE [LARGE SCALE GENOMIC DNA]</scope>
    <source>
        <strain evidence="3">cv. 10/8</strain>
        <tissue evidence="2">Leaf</tissue>
    </source>
</reference>
<name>A0A392SGB2_9FABA</name>
<evidence type="ECO:0000313" key="2">
    <source>
        <dbReference type="EMBL" id="MCI47492.1"/>
    </source>
</evidence>
<comment type="caution">
    <text evidence="2">The sequence shown here is derived from an EMBL/GenBank/DDBJ whole genome shotgun (WGS) entry which is preliminary data.</text>
</comment>
<proteinExistence type="predicted"/>
<accession>A0A392SGB2</accession>
<protein>
    <submittedName>
        <fullName evidence="2">Uncharacterized protein</fullName>
    </submittedName>
</protein>
<dbReference type="Proteomes" id="UP000265520">
    <property type="component" value="Unassembled WGS sequence"/>
</dbReference>
<evidence type="ECO:0000313" key="3">
    <source>
        <dbReference type="Proteomes" id="UP000265520"/>
    </source>
</evidence>
<dbReference type="EMBL" id="LXQA010373081">
    <property type="protein sequence ID" value="MCI47492.1"/>
    <property type="molecule type" value="Genomic_DNA"/>
</dbReference>
<organism evidence="2 3">
    <name type="scientific">Trifolium medium</name>
    <dbReference type="NCBI Taxonomy" id="97028"/>
    <lineage>
        <taxon>Eukaryota</taxon>
        <taxon>Viridiplantae</taxon>
        <taxon>Streptophyta</taxon>
        <taxon>Embryophyta</taxon>
        <taxon>Tracheophyta</taxon>
        <taxon>Spermatophyta</taxon>
        <taxon>Magnoliopsida</taxon>
        <taxon>eudicotyledons</taxon>
        <taxon>Gunneridae</taxon>
        <taxon>Pentapetalae</taxon>
        <taxon>rosids</taxon>
        <taxon>fabids</taxon>
        <taxon>Fabales</taxon>
        <taxon>Fabaceae</taxon>
        <taxon>Papilionoideae</taxon>
        <taxon>50 kb inversion clade</taxon>
        <taxon>NPAAA clade</taxon>
        <taxon>Hologalegina</taxon>
        <taxon>IRL clade</taxon>
        <taxon>Trifolieae</taxon>
        <taxon>Trifolium</taxon>
    </lineage>
</organism>
<evidence type="ECO:0000256" key="1">
    <source>
        <dbReference type="SAM" id="MobiDB-lite"/>
    </source>
</evidence>
<feature type="compositionally biased region" description="Polar residues" evidence="1">
    <location>
        <begin position="1"/>
        <end position="10"/>
    </location>
</feature>